<dbReference type="Proteomes" id="UP001189429">
    <property type="component" value="Unassembled WGS sequence"/>
</dbReference>
<dbReference type="EMBL" id="CAUYUJ010017534">
    <property type="protein sequence ID" value="CAK0875613.1"/>
    <property type="molecule type" value="Genomic_DNA"/>
</dbReference>
<feature type="region of interest" description="Disordered" evidence="1">
    <location>
        <begin position="41"/>
        <end position="130"/>
    </location>
</feature>
<protein>
    <recommendedName>
        <fullName evidence="4">Subtilisin</fullName>
    </recommendedName>
</protein>
<evidence type="ECO:0000313" key="3">
    <source>
        <dbReference type="Proteomes" id="UP001189429"/>
    </source>
</evidence>
<name>A0ABN9VRP1_9DINO</name>
<proteinExistence type="predicted"/>
<feature type="compositionally biased region" description="Low complexity" evidence="1">
    <location>
        <begin position="107"/>
        <end position="118"/>
    </location>
</feature>
<evidence type="ECO:0000313" key="2">
    <source>
        <dbReference type="EMBL" id="CAK0875613.1"/>
    </source>
</evidence>
<accession>A0ABN9VRP1</accession>
<feature type="compositionally biased region" description="Polar residues" evidence="1">
    <location>
        <begin position="61"/>
        <end position="86"/>
    </location>
</feature>
<keyword evidence="3" id="KW-1185">Reference proteome</keyword>
<reference evidence="2" key="1">
    <citation type="submission" date="2023-10" db="EMBL/GenBank/DDBJ databases">
        <authorList>
            <person name="Chen Y."/>
            <person name="Shah S."/>
            <person name="Dougan E. K."/>
            <person name="Thang M."/>
            <person name="Chan C."/>
        </authorList>
    </citation>
    <scope>NUCLEOTIDE SEQUENCE [LARGE SCALE GENOMIC DNA]</scope>
</reference>
<organism evidence="2 3">
    <name type="scientific">Prorocentrum cordatum</name>
    <dbReference type="NCBI Taxonomy" id="2364126"/>
    <lineage>
        <taxon>Eukaryota</taxon>
        <taxon>Sar</taxon>
        <taxon>Alveolata</taxon>
        <taxon>Dinophyceae</taxon>
        <taxon>Prorocentrales</taxon>
        <taxon>Prorocentraceae</taxon>
        <taxon>Prorocentrum</taxon>
    </lineage>
</organism>
<gene>
    <name evidence="2" type="ORF">PCOR1329_LOCUS60235</name>
</gene>
<evidence type="ECO:0008006" key="4">
    <source>
        <dbReference type="Google" id="ProtNLM"/>
    </source>
</evidence>
<comment type="caution">
    <text evidence="2">The sequence shown here is derived from an EMBL/GenBank/DDBJ whole genome shotgun (WGS) entry which is preliminary data.</text>
</comment>
<evidence type="ECO:0000256" key="1">
    <source>
        <dbReference type="SAM" id="MobiDB-lite"/>
    </source>
</evidence>
<feature type="compositionally biased region" description="Polar residues" evidence="1">
    <location>
        <begin position="93"/>
        <end position="103"/>
    </location>
</feature>
<sequence>MPDSDDLRLAMVVPNGTQPAGGGESDDVPVQAVTVTINAGLSTPAAGPAEPANSGGIIEASESSQPLAGNPNQLSPHRCSRTSVHSNGEAWKSTPSGRSQTGRAWTPGSSPPGCRRGPATTAWPPGTRRG</sequence>